<reference evidence="3" key="1">
    <citation type="submission" date="2015-03" db="EMBL/GenBank/DDBJ databases">
        <authorList>
            <consortium name="Pathogen Informatics"/>
        </authorList>
    </citation>
    <scope>NUCLEOTIDE SEQUENCE [LARGE SCALE GENOMIC DNA]</scope>
    <source>
        <strain evidence="3">R148</strain>
    </source>
</reference>
<sequence length="135" mass="14990">MKKAYTVLLSSLVLLSFSSVAAEDLHNKLIIQAIPSSEGTVTIEGQPNYEKTFKVVVYSKMEQPIELTGFVGCYKAFDEKGKEFEARTVQADLLGTLKKGVKEGEVSFVSDDDSVYNAKFVKWSSQCTDLAKRIH</sequence>
<dbReference type="EMBL" id="CWJI01000013">
    <property type="protein sequence ID" value="CRY56422.1"/>
    <property type="molecule type" value="Genomic_DNA"/>
</dbReference>
<dbReference type="InterPro" id="IPR025581">
    <property type="entry name" value="DUF4354"/>
</dbReference>
<evidence type="ECO:0000313" key="3">
    <source>
        <dbReference type="Proteomes" id="UP000043316"/>
    </source>
</evidence>
<protein>
    <recommendedName>
        <fullName evidence="4">DUF4354 domain-containing protein</fullName>
    </recommendedName>
</protein>
<dbReference type="Pfam" id="PF14263">
    <property type="entry name" value="DUF4354"/>
    <property type="match status" value="1"/>
</dbReference>
<dbReference type="AlphaFoldDB" id="A0A0H5M036"/>
<dbReference type="Proteomes" id="UP000043316">
    <property type="component" value="Unassembled WGS sequence"/>
</dbReference>
<dbReference type="RefSeq" id="WP_053010104.1">
    <property type="nucleotide sequence ID" value="NZ_CWJI01000013.1"/>
</dbReference>
<keyword evidence="1" id="KW-0732">Signal</keyword>
<evidence type="ECO:0008006" key="4">
    <source>
        <dbReference type="Google" id="ProtNLM"/>
    </source>
</evidence>
<name>A0A0H5M036_YERIN</name>
<feature type="signal peptide" evidence="1">
    <location>
        <begin position="1"/>
        <end position="21"/>
    </location>
</feature>
<gene>
    <name evidence="2" type="ORF">ERS008476_03464</name>
</gene>
<evidence type="ECO:0000256" key="1">
    <source>
        <dbReference type="SAM" id="SignalP"/>
    </source>
</evidence>
<proteinExistence type="predicted"/>
<evidence type="ECO:0000313" key="2">
    <source>
        <dbReference type="EMBL" id="CRY56422.1"/>
    </source>
</evidence>
<feature type="chain" id="PRO_5005221294" description="DUF4354 domain-containing protein" evidence="1">
    <location>
        <begin position="22"/>
        <end position="135"/>
    </location>
</feature>
<organism evidence="2 3">
    <name type="scientific">Yersinia intermedia</name>
    <dbReference type="NCBI Taxonomy" id="631"/>
    <lineage>
        <taxon>Bacteria</taxon>
        <taxon>Pseudomonadati</taxon>
        <taxon>Pseudomonadota</taxon>
        <taxon>Gammaproteobacteria</taxon>
        <taxon>Enterobacterales</taxon>
        <taxon>Yersiniaceae</taxon>
        <taxon>Yersinia</taxon>
    </lineage>
</organism>
<accession>A0A0H5M036</accession>
<dbReference type="Gene3D" id="2.60.40.4110">
    <property type="entry name" value="Protein of unknown function DUF4354"/>
    <property type="match status" value="1"/>
</dbReference>